<dbReference type="Proteomes" id="UP000305131">
    <property type="component" value="Unassembled WGS sequence"/>
</dbReference>
<name>A0A6C1KG05_XANAU</name>
<dbReference type="GO" id="GO:0003700">
    <property type="term" value="F:DNA-binding transcription factor activity"/>
    <property type="evidence" value="ECO:0007669"/>
    <property type="project" value="TreeGrafter"/>
</dbReference>
<feature type="DNA-binding region" description="H-T-H motif" evidence="4">
    <location>
        <begin position="70"/>
        <end position="89"/>
    </location>
</feature>
<comment type="caution">
    <text evidence="7">The sequence shown here is derived from an EMBL/GenBank/DDBJ whole genome shotgun (WGS) entry which is preliminary data.</text>
</comment>
<dbReference type="EMBL" id="VAUP01000022">
    <property type="protein sequence ID" value="TLX43209.1"/>
    <property type="molecule type" value="Genomic_DNA"/>
</dbReference>
<evidence type="ECO:0000259" key="6">
    <source>
        <dbReference type="PROSITE" id="PS50977"/>
    </source>
</evidence>
<keyword evidence="1" id="KW-0805">Transcription regulation</keyword>
<protein>
    <submittedName>
        <fullName evidence="7">TetR/AcrR family transcriptional regulator</fullName>
    </submittedName>
</protein>
<dbReference type="FunFam" id="1.10.10.60:FF:000141">
    <property type="entry name" value="TetR family transcriptional regulator"/>
    <property type="match status" value="1"/>
</dbReference>
<evidence type="ECO:0000313" key="7">
    <source>
        <dbReference type="EMBL" id="TLX43209.1"/>
    </source>
</evidence>
<dbReference type="PROSITE" id="PS50977">
    <property type="entry name" value="HTH_TETR_2"/>
    <property type="match status" value="1"/>
</dbReference>
<keyword evidence="3" id="KW-0804">Transcription</keyword>
<dbReference type="PANTHER" id="PTHR30055">
    <property type="entry name" value="HTH-TYPE TRANSCRIPTIONAL REGULATOR RUTR"/>
    <property type="match status" value="1"/>
</dbReference>
<dbReference type="InterPro" id="IPR009057">
    <property type="entry name" value="Homeodomain-like_sf"/>
</dbReference>
<evidence type="ECO:0000256" key="1">
    <source>
        <dbReference type="ARBA" id="ARBA00023015"/>
    </source>
</evidence>
<accession>A0A6C1KG05</accession>
<feature type="domain" description="HTH tetR-type" evidence="6">
    <location>
        <begin position="47"/>
        <end position="107"/>
    </location>
</feature>
<evidence type="ECO:0000256" key="4">
    <source>
        <dbReference type="PROSITE-ProRule" id="PRU00335"/>
    </source>
</evidence>
<keyword evidence="2 4" id="KW-0238">DNA-binding</keyword>
<dbReference type="Gene3D" id="1.10.10.60">
    <property type="entry name" value="Homeodomain-like"/>
    <property type="match status" value="1"/>
</dbReference>
<dbReference type="InterPro" id="IPR001647">
    <property type="entry name" value="HTH_TetR"/>
</dbReference>
<dbReference type="Pfam" id="PF00440">
    <property type="entry name" value="TetR_N"/>
    <property type="match status" value="1"/>
</dbReference>
<dbReference type="PRINTS" id="PR00455">
    <property type="entry name" value="HTHTETR"/>
</dbReference>
<evidence type="ECO:0000256" key="2">
    <source>
        <dbReference type="ARBA" id="ARBA00023125"/>
    </source>
</evidence>
<dbReference type="OrthoDB" id="9802802at2"/>
<evidence type="ECO:0000256" key="3">
    <source>
        <dbReference type="ARBA" id="ARBA00023163"/>
    </source>
</evidence>
<evidence type="ECO:0000313" key="8">
    <source>
        <dbReference type="Proteomes" id="UP000305131"/>
    </source>
</evidence>
<proteinExistence type="predicted"/>
<gene>
    <name evidence="7" type="ORF">FBQ73_11285</name>
</gene>
<dbReference type="SUPFAM" id="SSF46689">
    <property type="entry name" value="Homeodomain-like"/>
    <property type="match status" value="1"/>
</dbReference>
<feature type="region of interest" description="Disordered" evidence="5">
    <location>
        <begin position="1"/>
        <end position="46"/>
    </location>
</feature>
<reference evidence="7 8" key="1">
    <citation type="submission" date="2019-05" db="EMBL/GenBank/DDBJ databases">
        <authorList>
            <person name="Zhou X."/>
        </authorList>
    </citation>
    <scope>NUCLEOTIDE SEQUENCE [LARGE SCALE GENOMIC DNA]</scope>
    <source>
        <strain evidence="7 8">DSM 432</strain>
    </source>
</reference>
<dbReference type="AlphaFoldDB" id="A0A6C1KG05"/>
<sequence>MRTNIRSQHFRRSAAGWTPLPMTSSTVAPPAESPPSARPASRADHRLEQRQRILDAAVACFSRDGFHGASMQKICAEAGMSPGALYRYFPSKESLIAAIVEGERAERLAFFDTVSKAPSVLDALTDCTAAMMEEGCLATARLGPEVMAEAIRNADLRAAVEPHEEESRVQLKAALANAVAQGEIDPALDLDTVVLLLQIIGDGVLLHHQLHPQWRLAERLPAFAQLVKRMLAPDAQAPVGAEA</sequence>
<dbReference type="PANTHER" id="PTHR30055:SF226">
    <property type="entry name" value="HTH-TYPE TRANSCRIPTIONAL REGULATOR PKSA"/>
    <property type="match status" value="1"/>
</dbReference>
<evidence type="ECO:0000256" key="5">
    <source>
        <dbReference type="SAM" id="MobiDB-lite"/>
    </source>
</evidence>
<dbReference type="InterPro" id="IPR050109">
    <property type="entry name" value="HTH-type_TetR-like_transc_reg"/>
</dbReference>
<dbReference type="SUPFAM" id="SSF48498">
    <property type="entry name" value="Tetracyclin repressor-like, C-terminal domain"/>
    <property type="match status" value="1"/>
</dbReference>
<dbReference type="GO" id="GO:0000976">
    <property type="term" value="F:transcription cis-regulatory region binding"/>
    <property type="evidence" value="ECO:0007669"/>
    <property type="project" value="TreeGrafter"/>
</dbReference>
<dbReference type="Gene3D" id="1.10.357.10">
    <property type="entry name" value="Tetracycline Repressor, domain 2"/>
    <property type="match status" value="1"/>
</dbReference>
<dbReference type="InterPro" id="IPR036271">
    <property type="entry name" value="Tet_transcr_reg_TetR-rel_C_sf"/>
</dbReference>
<organism evidence="7 8">
    <name type="scientific">Xanthobacter autotrophicus</name>
    <dbReference type="NCBI Taxonomy" id="280"/>
    <lineage>
        <taxon>Bacteria</taxon>
        <taxon>Pseudomonadati</taxon>
        <taxon>Pseudomonadota</taxon>
        <taxon>Alphaproteobacteria</taxon>
        <taxon>Hyphomicrobiales</taxon>
        <taxon>Xanthobacteraceae</taxon>
        <taxon>Xanthobacter</taxon>
    </lineage>
</organism>